<sequence length="256" mass="28809">MKVNSPEDAELIVQKLPCDLGIHRNPRKGTLNAPDKLTADLDTGREILVDEVFPNEFNLEETHRRIEENTETLANYGNSLISVGGDHSVSFPTVKSLKQENPDLKLVWLDSHLDLKEKVDGHVSHDVVVRELLENGFSEDEIVFVGITRIDEDEQKFLDEHDLRVYMADERDEFLREFAFGEQPCYLSIDIDVLDQSLAPGTGYPDGELTIGQVRQVIERVQPVHGDLVEAAPCLDEKGKTVGNGREVLQNLIEIV</sequence>
<reference evidence="4 5" key="1">
    <citation type="submission" date="2022-09" db="EMBL/GenBank/DDBJ databases">
        <title>Xylan utilization by haloarchaea-nanohaloarchaea associations.</title>
        <authorList>
            <person name="Yakimov M."/>
        </authorList>
    </citation>
    <scope>NUCLEOTIDE SEQUENCE [LARGE SCALE GENOMIC DNA]</scope>
    <source>
        <strain evidence="4 5">SVXNc</strain>
    </source>
</reference>
<accession>A0ABY8CGU7</accession>
<protein>
    <submittedName>
        <fullName evidence="4">Arginase family enzyme</fullName>
        <ecNumber evidence="4">3.5.3.11</ecNumber>
    </submittedName>
</protein>
<dbReference type="Gene3D" id="3.40.800.10">
    <property type="entry name" value="Ureohydrolase domain"/>
    <property type="match status" value="1"/>
</dbReference>
<proteinExistence type="inferred from homology"/>
<dbReference type="InterPro" id="IPR006035">
    <property type="entry name" value="Ureohydrolase"/>
</dbReference>
<dbReference type="PANTHER" id="PTHR11358:SF26">
    <property type="entry name" value="GUANIDINO ACID HYDROLASE, MITOCHONDRIAL"/>
    <property type="match status" value="1"/>
</dbReference>
<evidence type="ECO:0000313" key="4">
    <source>
        <dbReference type="EMBL" id="WEL19955.1"/>
    </source>
</evidence>
<organism evidence="4 5">
    <name type="scientific">Candidatus Nanohalococcus occultus</name>
    <dbReference type="NCBI Taxonomy" id="2978047"/>
    <lineage>
        <taxon>Archaea</taxon>
        <taxon>Candidatus Nanohalarchaeota</taxon>
        <taxon>Candidatus Nanohalarchaeota incertae sedis</taxon>
        <taxon>Candidatus Nanohalococcus</taxon>
    </lineage>
</organism>
<dbReference type="PROSITE" id="PS51409">
    <property type="entry name" value="ARGINASE_2"/>
    <property type="match status" value="1"/>
</dbReference>
<evidence type="ECO:0000256" key="2">
    <source>
        <dbReference type="ARBA" id="ARBA00022801"/>
    </source>
</evidence>
<keyword evidence="5" id="KW-1185">Reference proteome</keyword>
<dbReference type="InterPro" id="IPR023696">
    <property type="entry name" value="Ureohydrolase_dom_sf"/>
</dbReference>
<gene>
    <name evidence="4" type="primary">speB</name>
    <name evidence="4" type="ORF">SVXNc_0960</name>
</gene>
<dbReference type="Pfam" id="PF00491">
    <property type="entry name" value="Arginase"/>
    <property type="match status" value="1"/>
</dbReference>
<evidence type="ECO:0000256" key="3">
    <source>
        <dbReference type="PROSITE-ProRule" id="PRU00742"/>
    </source>
</evidence>
<keyword evidence="2 4" id="KW-0378">Hydrolase</keyword>
<dbReference type="GeneID" id="90590398"/>
<name>A0ABY8CGU7_9ARCH</name>
<dbReference type="Proteomes" id="UP001218034">
    <property type="component" value="Chromosome"/>
</dbReference>
<dbReference type="PANTHER" id="PTHR11358">
    <property type="entry name" value="ARGINASE/AGMATINASE"/>
    <property type="match status" value="1"/>
</dbReference>
<dbReference type="EC" id="3.5.3.11" evidence="4"/>
<dbReference type="GO" id="GO:0008783">
    <property type="term" value="F:agmatinase activity"/>
    <property type="evidence" value="ECO:0007669"/>
    <property type="project" value="UniProtKB-EC"/>
</dbReference>
<comment type="similarity">
    <text evidence="3">Belongs to the arginase family.</text>
</comment>
<evidence type="ECO:0000256" key="1">
    <source>
        <dbReference type="ARBA" id="ARBA00022723"/>
    </source>
</evidence>
<dbReference type="SUPFAM" id="SSF52768">
    <property type="entry name" value="Arginase/deacetylase"/>
    <property type="match status" value="1"/>
</dbReference>
<evidence type="ECO:0000313" key="5">
    <source>
        <dbReference type="Proteomes" id="UP001218034"/>
    </source>
</evidence>
<dbReference type="RefSeq" id="WP_347721784.1">
    <property type="nucleotide sequence ID" value="NZ_CP104395.1"/>
</dbReference>
<keyword evidence="1" id="KW-0479">Metal-binding</keyword>
<dbReference type="EMBL" id="CP104395">
    <property type="protein sequence ID" value="WEL19955.1"/>
    <property type="molecule type" value="Genomic_DNA"/>
</dbReference>